<dbReference type="GO" id="GO:0032259">
    <property type="term" value="P:methylation"/>
    <property type="evidence" value="ECO:0007669"/>
    <property type="project" value="UniProtKB-KW"/>
</dbReference>
<dbReference type="Pfam" id="PF13679">
    <property type="entry name" value="Methyltransf_32"/>
    <property type="match status" value="1"/>
</dbReference>
<dbReference type="PANTHER" id="PTHR13369:SF0">
    <property type="entry name" value="GLUTATHIONE S-TRANSFERASE C-TERMINAL DOMAIN-CONTAINING PROTEIN"/>
    <property type="match status" value="1"/>
</dbReference>
<keyword evidence="2" id="KW-0489">Methyltransferase</keyword>
<sequence>MPGRKRAQIEAFAATVHGSGLPVVDWCGGKGHLGRLLARQWKVRVSTLDSDPALCADGQDLAARAGVAQDFVVADVTVPGVPLDRGLHAVALHACGHLHRALVTRAAPSGLGALDVAPCCYHRGVEGVYSTLSGPMLTVVSADDTRMAVTEAVTAAPRQVRQRDREIAWKLGFDAWRRRQSGCDGYRSFRPVPAAWSRGSFGEFMQLMAQRENLAVPAASDMDKLERRGWQRQREVMRLSVVRHAFRRPLEIWLALDLAVRLENDGYAVQLRCFCERPLTPRNLLISARLD</sequence>
<feature type="domain" description="Methyltransferase" evidence="1">
    <location>
        <begin position="6"/>
        <end position="122"/>
    </location>
</feature>
<dbReference type="InterPro" id="IPR025714">
    <property type="entry name" value="Methyltranfer_dom"/>
</dbReference>
<name>A0A9D7QL34_9RHOO</name>
<evidence type="ECO:0000313" key="2">
    <source>
        <dbReference type="EMBL" id="MBK8891032.1"/>
    </source>
</evidence>
<protein>
    <submittedName>
        <fullName evidence="2">Methyltransferase</fullName>
    </submittedName>
</protein>
<evidence type="ECO:0000313" key="3">
    <source>
        <dbReference type="Proteomes" id="UP000808146"/>
    </source>
</evidence>
<proteinExistence type="predicted"/>
<comment type="caution">
    <text evidence="2">The sequence shown here is derived from an EMBL/GenBank/DDBJ whole genome shotgun (WGS) entry which is preliminary data.</text>
</comment>
<dbReference type="EMBL" id="JADKBR010000016">
    <property type="protein sequence ID" value="MBK8891032.1"/>
    <property type="molecule type" value="Genomic_DNA"/>
</dbReference>
<keyword evidence="2" id="KW-0808">Transferase</keyword>
<dbReference type="Gene3D" id="3.40.50.150">
    <property type="entry name" value="Vaccinia Virus protein VP39"/>
    <property type="match status" value="1"/>
</dbReference>
<dbReference type="AlphaFoldDB" id="A0A9D7QL34"/>
<dbReference type="Proteomes" id="UP000808146">
    <property type="component" value="Unassembled WGS sequence"/>
</dbReference>
<dbReference type="PANTHER" id="PTHR13369">
    <property type="match status" value="1"/>
</dbReference>
<reference evidence="3" key="1">
    <citation type="journal article" date="2021" name="Nat. Commun.">
        <title>Connecting structure to function with the recovery of over 1000 high-quality metagenome-assembled genomes from activated sludge using long-read sequencing.</title>
        <authorList>
            <person name="Singleton C.M."/>
            <person name="Petriglieri F."/>
            <person name="Kristensen J.M."/>
            <person name="Kirkegaard R.H."/>
            <person name="Michaelsen T.Y."/>
            <person name="Andersen M.H."/>
            <person name="Kondrotaite Z."/>
            <person name="Karst S.M."/>
            <person name="Dueholm M.S."/>
            <person name="Nielsen P.H."/>
            <person name="Albertsen M."/>
        </authorList>
    </citation>
    <scope>NUCLEOTIDE SEQUENCE [LARGE SCALE GENOMIC DNA]</scope>
</reference>
<dbReference type="InterPro" id="IPR029063">
    <property type="entry name" value="SAM-dependent_MTases_sf"/>
</dbReference>
<dbReference type="SUPFAM" id="SSF53335">
    <property type="entry name" value="S-adenosyl-L-methionine-dependent methyltransferases"/>
    <property type="match status" value="1"/>
</dbReference>
<organism evidence="2 3">
    <name type="scientific">Candidatus Dechloromonas phosphorivorans</name>
    <dbReference type="NCBI Taxonomy" id="2899244"/>
    <lineage>
        <taxon>Bacteria</taxon>
        <taxon>Pseudomonadati</taxon>
        <taxon>Pseudomonadota</taxon>
        <taxon>Betaproteobacteria</taxon>
        <taxon>Rhodocyclales</taxon>
        <taxon>Azonexaceae</taxon>
        <taxon>Dechloromonas</taxon>
    </lineage>
</organism>
<gene>
    <name evidence="2" type="ORF">IPN75_11935</name>
</gene>
<dbReference type="GO" id="GO:0008168">
    <property type="term" value="F:methyltransferase activity"/>
    <property type="evidence" value="ECO:0007669"/>
    <property type="project" value="UniProtKB-KW"/>
</dbReference>
<evidence type="ECO:0000259" key="1">
    <source>
        <dbReference type="Pfam" id="PF13679"/>
    </source>
</evidence>
<accession>A0A9D7QL34</accession>